<dbReference type="Proteomes" id="UP000199051">
    <property type="component" value="Unassembled WGS sequence"/>
</dbReference>
<accession>A0A1H9V6X7</accession>
<sequence length="374" mass="39093">MDVVVVGGGPAGWAVADACGRVGLRTVVVAPGGRRVWAATFGVWADQVPLDRYRGVSSTRVLAAGHEIAREYLVLDNAAVCAELWRGPATAVDDEVVGAEFGRRGATVVLGSGRRLACAVVVDASGARRVVSGGPAAGVRVEQTAYGVVVPSAAAEEIVRSGDAVLMDWGRPPTFLYAVGVATDRVLLEETSLAARPGMSWDVLRRRLSERLGYEPEALAVERVRFPVDLPPTPLWYRGSVPFGAAAGMVHPATGYSVGDALALAPAVADAITSAMTRGPAAAAAAGRAAVWSPQARAVHAMRSHGLRALLGLPPALLPEFFGAFFALSPRLQRAYLSGREDVAGTAAAMAAVFRSTPWGIRRKLLLSRDYPPG</sequence>
<gene>
    <name evidence="1" type="ORF">SAMN04487818_108104</name>
</gene>
<organism evidence="1 2">
    <name type="scientific">Actinokineospora terrae</name>
    <dbReference type="NCBI Taxonomy" id="155974"/>
    <lineage>
        <taxon>Bacteria</taxon>
        <taxon>Bacillati</taxon>
        <taxon>Actinomycetota</taxon>
        <taxon>Actinomycetes</taxon>
        <taxon>Pseudonocardiales</taxon>
        <taxon>Pseudonocardiaceae</taxon>
        <taxon>Actinokineospora</taxon>
    </lineage>
</organism>
<dbReference type="Gene3D" id="3.50.50.60">
    <property type="entry name" value="FAD/NAD(P)-binding domain"/>
    <property type="match status" value="1"/>
</dbReference>
<dbReference type="AlphaFoldDB" id="A0A1H9V6X7"/>
<dbReference type="STRING" id="155974.SAMN04487818_108104"/>
<keyword evidence="2" id="KW-1185">Reference proteome</keyword>
<evidence type="ECO:0000313" key="1">
    <source>
        <dbReference type="EMBL" id="SES17432.1"/>
    </source>
</evidence>
<name>A0A1H9V6X7_9PSEU</name>
<dbReference type="InterPro" id="IPR036188">
    <property type="entry name" value="FAD/NAD-bd_sf"/>
</dbReference>
<evidence type="ECO:0000313" key="2">
    <source>
        <dbReference type="Proteomes" id="UP000199051"/>
    </source>
</evidence>
<dbReference type="Pfam" id="PF05834">
    <property type="entry name" value="Lycopene_cycl"/>
    <property type="match status" value="1"/>
</dbReference>
<reference evidence="2" key="1">
    <citation type="submission" date="2016-10" db="EMBL/GenBank/DDBJ databases">
        <authorList>
            <person name="Varghese N."/>
            <person name="Submissions S."/>
        </authorList>
    </citation>
    <scope>NUCLEOTIDE SEQUENCE [LARGE SCALE GENOMIC DNA]</scope>
    <source>
        <strain evidence="2">DSM 44260</strain>
    </source>
</reference>
<dbReference type="PANTHER" id="PTHR39757">
    <property type="match status" value="1"/>
</dbReference>
<dbReference type="EMBL" id="FOGI01000008">
    <property type="protein sequence ID" value="SES17432.1"/>
    <property type="molecule type" value="Genomic_DNA"/>
</dbReference>
<protein>
    <submittedName>
        <fullName evidence="1">Lycopene beta-cyclase</fullName>
    </submittedName>
</protein>
<dbReference type="PRINTS" id="PR00411">
    <property type="entry name" value="PNDRDTASEI"/>
</dbReference>
<dbReference type="PANTHER" id="PTHR39757:SF5">
    <property type="entry name" value="OS02G0190600 PROTEIN"/>
    <property type="match status" value="1"/>
</dbReference>
<dbReference type="SUPFAM" id="SSF51905">
    <property type="entry name" value="FAD/NAD(P)-binding domain"/>
    <property type="match status" value="1"/>
</dbReference>
<proteinExistence type="predicted"/>